<sequence>MTAAATARFSRSKRRLAWLLAAVLVLPQAQAQDTLRLRNDTVELQLAPQLGGRAVHLALHGRANVLKVGTAVREQPAPRLAADAGNIAYLGHEIWLGPQSAWWRDQDANPARRDVQADWPPDPWLAFGRNRVLQHDPHDVQLQGPASPVSGVQVTQRYTLSAQRPGTVEVSVEARNVRGTPVARDIWFNTRVAPTTRVYVPAVPGDVRVRSDTDADYAELRAVHSDGLFSLALDALPAGKQGRRGKVFIQPGAGWMAGFAADQLFVIRFEQQPRERIHPEHGQVELYLEWRADDASAGLLEMEVHAPYRHLAAGERMNAREWWTLLAYNGPDERAAQVAFLRRHAVALGIEMPE</sequence>
<evidence type="ECO:0000313" key="2">
    <source>
        <dbReference type="EMBL" id="MFC3550520.1"/>
    </source>
</evidence>
<dbReference type="RefSeq" id="WP_386758275.1">
    <property type="nucleotide sequence ID" value="NZ_JBHRXK010000002.1"/>
</dbReference>
<accession>A0ABV7RRD6</accession>
<name>A0ABV7RRD6_9GAMM</name>
<evidence type="ECO:0000256" key="1">
    <source>
        <dbReference type="SAM" id="SignalP"/>
    </source>
</evidence>
<protein>
    <submittedName>
        <fullName evidence="2">DUF4380 domain-containing protein</fullName>
    </submittedName>
</protein>
<comment type="caution">
    <text evidence="2">The sequence shown here is derived from an EMBL/GenBank/DDBJ whole genome shotgun (WGS) entry which is preliminary data.</text>
</comment>
<feature type="chain" id="PRO_5045337334" evidence="1">
    <location>
        <begin position="32"/>
        <end position="354"/>
    </location>
</feature>
<gene>
    <name evidence="2" type="ORF">ACFOLC_05770</name>
</gene>
<reference evidence="3" key="1">
    <citation type="journal article" date="2019" name="Int. J. Syst. Evol. Microbiol.">
        <title>The Global Catalogue of Microorganisms (GCM) 10K type strain sequencing project: providing services to taxonomists for standard genome sequencing and annotation.</title>
        <authorList>
            <consortium name="The Broad Institute Genomics Platform"/>
            <consortium name="The Broad Institute Genome Sequencing Center for Infectious Disease"/>
            <person name="Wu L."/>
            <person name="Ma J."/>
        </authorList>
    </citation>
    <scope>NUCLEOTIDE SEQUENCE [LARGE SCALE GENOMIC DNA]</scope>
    <source>
        <strain evidence="3">KCTC 42875</strain>
    </source>
</reference>
<dbReference type="EMBL" id="JBHRXK010000002">
    <property type="protein sequence ID" value="MFC3550520.1"/>
    <property type="molecule type" value="Genomic_DNA"/>
</dbReference>
<dbReference type="InterPro" id="IPR025488">
    <property type="entry name" value="DUF4380"/>
</dbReference>
<feature type="signal peptide" evidence="1">
    <location>
        <begin position="1"/>
        <end position="31"/>
    </location>
</feature>
<dbReference type="Proteomes" id="UP001595740">
    <property type="component" value="Unassembled WGS sequence"/>
</dbReference>
<keyword evidence="3" id="KW-1185">Reference proteome</keyword>
<keyword evidence="1" id="KW-0732">Signal</keyword>
<dbReference type="Pfam" id="PF14315">
    <property type="entry name" value="DUF4380"/>
    <property type="match status" value="1"/>
</dbReference>
<evidence type="ECO:0000313" key="3">
    <source>
        <dbReference type="Proteomes" id="UP001595740"/>
    </source>
</evidence>
<organism evidence="2 3">
    <name type="scientific">Lysobacter cavernae</name>
    <dbReference type="NCBI Taxonomy" id="1685901"/>
    <lineage>
        <taxon>Bacteria</taxon>
        <taxon>Pseudomonadati</taxon>
        <taxon>Pseudomonadota</taxon>
        <taxon>Gammaproteobacteria</taxon>
        <taxon>Lysobacterales</taxon>
        <taxon>Lysobacteraceae</taxon>
        <taxon>Lysobacter</taxon>
    </lineage>
</organism>
<proteinExistence type="predicted"/>